<dbReference type="AlphaFoldDB" id="A0A8H4WPE0"/>
<keyword evidence="2" id="KW-1185">Reference proteome</keyword>
<reference evidence="1" key="1">
    <citation type="journal article" date="2020" name="BMC Genomics">
        <title>Correction to: Identification and distribution of gene clusters required for synthesis of sphingolipid metabolism inhibitors in diverse species of the filamentous fungus Fusarium.</title>
        <authorList>
            <person name="Kim H.S."/>
            <person name="Lohmar J.M."/>
            <person name="Busman M."/>
            <person name="Brown D.W."/>
            <person name="Naumann T.A."/>
            <person name="Divon H.H."/>
            <person name="Lysoe E."/>
            <person name="Uhlig S."/>
            <person name="Proctor R.H."/>
        </authorList>
    </citation>
    <scope>NUCLEOTIDE SEQUENCE</scope>
    <source>
        <strain evidence="1">NRRL 45417</strain>
    </source>
</reference>
<accession>A0A8H4WPE0</accession>
<sequence length="207" mass="24097">MAFKEIQQWVKKRVDKKPVQDRPFTAPCKDSPPMYTSAPPASMAEPPAFLARRRTAEFFTPEGRKNFVIKHLRLDPQTAATYEQAINDGTHMVGKQGYGPLIKTGTYWLNSWVAKERGENPDHVKTVNNSVMVPQGYLVYLEELSKARRRGEIELEVVVLQEKAQQKFYWGLNHFMRSEYRFKINMLEEELVEIQAIGGHNRYLNHW</sequence>
<proteinExistence type="predicted"/>
<dbReference type="EMBL" id="JABFAI010000389">
    <property type="protein sequence ID" value="KAF4944974.1"/>
    <property type="molecule type" value="Genomic_DNA"/>
</dbReference>
<organism evidence="1 2">
    <name type="scientific">Fusarium gaditjirri</name>
    <dbReference type="NCBI Taxonomy" id="282569"/>
    <lineage>
        <taxon>Eukaryota</taxon>
        <taxon>Fungi</taxon>
        <taxon>Dikarya</taxon>
        <taxon>Ascomycota</taxon>
        <taxon>Pezizomycotina</taxon>
        <taxon>Sordariomycetes</taxon>
        <taxon>Hypocreomycetidae</taxon>
        <taxon>Hypocreales</taxon>
        <taxon>Nectriaceae</taxon>
        <taxon>Fusarium</taxon>
        <taxon>Fusarium nisikadoi species complex</taxon>
    </lineage>
</organism>
<gene>
    <name evidence="1" type="ORF">FGADI_12318</name>
</gene>
<evidence type="ECO:0000313" key="1">
    <source>
        <dbReference type="EMBL" id="KAF4944974.1"/>
    </source>
</evidence>
<name>A0A8H4WPE0_9HYPO</name>
<reference evidence="1" key="2">
    <citation type="submission" date="2020-05" db="EMBL/GenBank/DDBJ databases">
        <authorList>
            <person name="Kim H.-S."/>
            <person name="Proctor R.H."/>
            <person name="Brown D.W."/>
        </authorList>
    </citation>
    <scope>NUCLEOTIDE SEQUENCE</scope>
    <source>
        <strain evidence="1">NRRL 45417</strain>
    </source>
</reference>
<comment type="caution">
    <text evidence="1">The sequence shown here is derived from an EMBL/GenBank/DDBJ whole genome shotgun (WGS) entry which is preliminary data.</text>
</comment>
<dbReference type="OrthoDB" id="5090587at2759"/>
<protein>
    <submittedName>
        <fullName evidence="1">Uncharacterized protein</fullName>
    </submittedName>
</protein>
<evidence type="ECO:0000313" key="2">
    <source>
        <dbReference type="Proteomes" id="UP000604273"/>
    </source>
</evidence>
<dbReference type="Proteomes" id="UP000604273">
    <property type="component" value="Unassembled WGS sequence"/>
</dbReference>